<dbReference type="InterPro" id="IPR001173">
    <property type="entry name" value="Glyco_trans_2-like"/>
</dbReference>
<dbReference type="CDD" id="cd00761">
    <property type="entry name" value="Glyco_tranf_GTA_type"/>
    <property type="match status" value="1"/>
</dbReference>
<evidence type="ECO:0000313" key="2">
    <source>
        <dbReference type="EMBL" id="SFN69918.1"/>
    </source>
</evidence>
<keyword evidence="2" id="KW-0808">Transferase</keyword>
<dbReference type="Pfam" id="PF00535">
    <property type="entry name" value="Glycos_transf_2"/>
    <property type="match status" value="1"/>
</dbReference>
<sequence>MSKSGKVVIICIAYNHEDWIKESLESVAMQDYYNKELLIIDNGSKDQTKKKIQEWVAQYTGLFPVNTLYLDESKPYCALFNKVLFQTDAEYVVDLAGDDVFYPDHISNSIQELEKDPYAAFVFSDAYILEPGGAIHTFYKRNNFGELSEVIELGIIYETLLQRSFICAPTVVFNAAILKKEGGYDPDLYYEDFDIQLRLARKYNLVFSDHIGVLKRKLYNSMSGNQYQRYGSKMLPSTLKVCEKALEMNRTPSENKALGKRLQYELKHALWSGNFQVAEGLVQLGEKTGLKTPIFSIYKLWTKVKLDLSWLYVRAT</sequence>
<dbReference type="InterPro" id="IPR029044">
    <property type="entry name" value="Nucleotide-diphossugar_trans"/>
</dbReference>
<dbReference type="EMBL" id="FOVW01000001">
    <property type="protein sequence ID" value="SFN69918.1"/>
    <property type="molecule type" value="Genomic_DNA"/>
</dbReference>
<keyword evidence="3" id="KW-1185">Reference proteome</keyword>
<dbReference type="AlphaFoldDB" id="A0A1I5B5B0"/>
<feature type="domain" description="Glycosyltransferase 2-like" evidence="1">
    <location>
        <begin position="9"/>
        <end position="128"/>
    </location>
</feature>
<evidence type="ECO:0000259" key="1">
    <source>
        <dbReference type="Pfam" id="PF00535"/>
    </source>
</evidence>
<gene>
    <name evidence="2" type="ORF">SAMN04488519_101391</name>
</gene>
<accession>A0A1I5B5B0</accession>
<dbReference type="GO" id="GO:0016758">
    <property type="term" value="F:hexosyltransferase activity"/>
    <property type="evidence" value="ECO:0007669"/>
    <property type="project" value="UniProtKB-ARBA"/>
</dbReference>
<dbReference type="Gene3D" id="3.90.550.10">
    <property type="entry name" value="Spore Coat Polysaccharide Biosynthesis Protein SpsA, Chain A"/>
    <property type="match status" value="1"/>
</dbReference>
<dbReference type="Proteomes" id="UP000199564">
    <property type="component" value="Unassembled WGS sequence"/>
</dbReference>
<evidence type="ECO:0000313" key="3">
    <source>
        <dbReference type="Proteomes" id="UP000199564"/>
    </source>
</evidence>
<organism evidence="2 3">
    <name type="scientific">Algoriphagus ornithinivorans</name>
    <dbReference type="NCBI Taxonomy" id="226506"/>
    <lineage>
        <taxon>Bacteria</taxon>
        <taxon>Pseudomonadati</taxon>
        <taxon>Bacteroidota</taxon>
        <taxon>Cytophagia</taxon>
        <taxon>Cytophagales</taxon>
        <taxon>Cyclobacteriaceae</taxon>
        <taxon>Algoriphagus</taxon>
    </lineage>
</organism>
<dbReference type="PANTHER" id="PTHR22916">
    <property type="entry name" value="GLYCOSYLTRANSFERASE"/>
    <property type="match status" value="1"/>
</dbReference>
<dbReference type="PANTHER" id="PTHR22916:SF3">
    <property type="entry name" value="UDP-GLCNAC:BETAGAL BETA-1,3-N-ACETYLGLUCOSAMINYLTRANSFERASE-LIKE PROTEIN 1"/>
    <property type="match status" value="1"/>
</dbReference>
<name>A0A1I5B5B0_9BACT</name>
<dbReference type="STRING" id="226506.SAMN04488519_101391"/>
<reference evidence="3" key="1">
    <citation type="submission" date="2016-10" db="EMBL/GenBank/DDBJ databases">
        <authorList>
            <person name="Varghese N."/>
            <person name="Submissions S."/>
        </authorList>
    </citation>
    <scope>NUCLEOTIDE SEQUENCE [LARGE SCALE GENOMIC DNA]</scope>
    <source>
        <strain evidence="3">DSM 15282</strain>
    </source>
</reference>
<protein>
    <submittedName>
        <fullName evidence="2">Glycosyl transferase family 2</fullName>
    </submittedName>
</protein>
<proteinExistence type="predicted"/>
<dbReference type="SUPFAM" id="SSF53448">
    <property type="entry name" value="Nucleotide-diphospho-sugar transferases"/>
    <property type="match status" value="1"/>
</dbReference>